<evidence type="ECO:0000256" key="7">
    <source>
        <dbReference type="ARBA" id="ARBA00023239"/>
    </source>
</evidence>
<comment type="caution">
    <text evidence="9">The sequence shown here is derived from an EMBL/GenBank/DDBJ whole genome shotgun (WGS) entry which is preliminary data.</text>
</comment>
<dbReference type="GO" id="GO:0008233">
    <property type="term" value="F:peptidase activity"/>
    <property type="evidence" value="ECO:0007669"/>
    <property type="project" value="UniProtKB-KW"/>
</dbReference>
<dbReference type="PANTHER" id="PTHR13604">
    <property type="entry name" value="DC12-RELATED"/>
    <property type="match status" value="1"/>
</dbReference>
<keyword evidence="10" id="KW-1185">Reference proteome</keyword>
<keyword evidence="7" id="KW-0456">Lyase</keyword>
<dbReference type="RefSeq" id="WP_173201186.1">
    <property type="nucleotide sequence ID" value="NZ_JABFCX010000003.1"/>
</dbReference>
<accession>A0A7Y3W6J1</accession>
<dbReference type="AlphaFoldDB" id="A0A7Y3W6J1"/>
<evidence type="ECO:0000256" key="5">
    <source>
        <dbReference type="ARBA" id="ARBA00023124"/>
    </source>
</evidence>
<name>A0A7Y3W6J1_9PROT</name>
<evidence type="ECO:0000313" key="9">
    <source>
        <dbReference type="EMBL" id="NNU17603.1"/>
    </source>
</evidence>
<dbReference type="InterPro" id="IPR036590">
    <property type="entry name" value="SRAP-like"/>
</dbReference>
<dbReference type="PANTHER" id="PTHR13604:SF0">
    <property type="entry name" value="ABASIC SITE PROCESSING PROTEIN HMCES"/>
    <property type="match status" value="1"/>
</dbReference>
<dbReference type="GO" id="GO:0003697">
    <property type="term" value="F:single-stranded DNA binding"/>
    <property type="evidence" value="ECO:0007669"/>
    <property type="project" value="InterPro"/>
</dbReference>
<evidence type="ECO:0000256" key="1">
    <source>
        <dbReference type="ARBA" id="ARBA00008136"/>
    </source>
</evidence>
<dbReference type="Pfam" id="PF02586">
    <property type="entry name" value="SRAP"/>
    <property type="match status" value="1"/>
</dbReference>
<protein>
    <recommendedName>
        <fullName evidence="8">Abasic site processing protein</fullName>
        <ecNumber evidence="8">3.4.-.-</ecNumber>
    </recommendedName>
</protein>
<evidence type="ECO:0000313" key="10">
    <source>
        <dbReference type="Proteomes" id="UP000536835"/>
    </source>
</evidence>
<dbReference type="GO" id="GO:0016829">
    <property type="term" value="F:lyase activity"/>
    <property type="evidence" value="ECO:0007669"/>
    <property type="project" value="UniProtKB-KW"/>
</dbReference>
<keyword evidence="3" id="KW-0227">DNA damage</keyword>
<dbReference type="GO" id="GO:0106300">
    <property type="term" value="P:protein-DNA covalent cross-linking repair"/>
    <property type="evidence" value="ECO:0007669"/>
    <property type="project" value="InterPro"/>
</dbReference>
<keyword evidence="2 8" id="KW-0645">Protease</keyword>
<dbReference type="EMBL" id="JABFCX010000003">
    <property type="protein sequence ID" value="NNU17603.1"/>
    <property type="molecule type" value="Genomic_DNA"/>
</dbReference>
<dbReference type="EC" id="3.4.-.-" evidence="8"/>
<evidence type="ECO:0000256" key="4">
    <source>
        <dbReference type="ARBA" id="ARBA00022801"/>
    </source>
</evidence>
<evidence type="ECO:0000256" key="6">
    <source>
        <dbReference type="ARBA" id="ARBA00023125"/>
    </source>
</evidence>
<dbReference type="Proteomes" id="UP000536835">
    <property type="component" value="Unassembled WGS sequence"/>
</dbReference>
<reference evidence="9 10" key="1">
    <citation type="submission" date="2020-05" db="EMBL/GenBank/DDBJ databases">
        <title>Parvularcula mediterraneae sp. nov., isolated from polypropylene straw from shallow seawater of the seashore of Laganas in Zakynthos island, Greece.</title>
        <authorList>
            <person name="Szabo I."/>
            <person name="Al-Omari J."/>
            <person name="Rado J."/>
            <person name="Szerdahelyi G.S."/>
        </authorList>
    </citation>
    <scope>NUCLEOTIDE SEQUENCE [LARGE SCALE GENOMIC DNA]</scope>
    <source>
        <strain evidence="9 10">ZS-1/3</strain>
    </source>
</reference>
<evidence type="ECO:0000256" key="3">
    <source>
        <dbReference type="ARBA" id="ARBA00022763"/>
    </source>
</evidence>
<evidence type="ECO:0000256" key="2">
    <source>
        <dbReference type="ARBA" id="ARBA00022670"/>
    </source>
</evidence>
<evidence type="ECO:0000256" key="8">
    <source>
        <dbReference type="RuleBase" id="RU364100"/>
    </source>
</evidence>
<keyword evidence="5" id="KW-0190">Covalent protein-DNA linkage</keyword>
<keyword evidence="6" id="KW-0238">DNA-binding</keyword>
<dbReference type="InterPro" id="IPR003738">
    <property type="entry name" value="SRAP"/>
</dbReference>
<dbReference type="GO" id="GO:0006508">
    <property type="term" value="P:proteolysis"/>
    <property type="evidence" value="ECO:0007669"/>
    <property type="project" value="UniProtKB-KW"/>
</dbReference>
<proteinExistence type="inferred from homology"/>
<gene>
    <name evidence="9" type="ORF">HK107_14825</name>
</gene>
<keyword evidence="4 8" id="KW-0378">Hydrolase</keyword>
<comment type="similarity">
    <text evidence="1 8">Belongs to the SOS response-associated peptidase family.</text>
</comment>
<dbReference type="SUPFAM" id="SSF143081">
    <property type="entry name" value="BB1717-like"/>
    <property type="match status" value="1"/>
</dbReference>
<sequence>MNARYALKDTPVDIGQHFDVPITDNFPARYNIAPSQPVSVIIGEGGKRKYEIVRWGFVPAWDKEGKWMKKPMINIRSETAHEKPMFRHAWRRRHCLFPLNGFYEWRTERGVKQPYLITTGADMPLFALAGLYEDWLGADGSEIRTAAFLTRASEGPVAKIHGRTPVVVRPEDYPLWLDVDETDDTPAWDIVRAPQADYVFWPVDRKVGSWKSEGEYLVRPIEEGELRSEEAPPPLRTRLL</sequence>
<dbReference type="Gene3D" id="3.90.1680.10">
    <property type="entry name" value="SOS response associated peptidase-like"/>
    <property type="match status" value="1"/>
</dbReference>
<organism evidence="9 10">
    <name type="scientific">Parvularcula mediterranea</name>
    <dbReference type="NCBI Taxonomy" id="2732508"/>
    <lineage>
        <taxon>Bacteria</taxon>
        <taxon>Pseudomonadati</taxon>
        <taxon>Pseudomonadota</taxon>
        <taxon>Alphaproteobacteria</taxon>
        <taxon>Parvularculales</taxon>
        <taxon>Parvularculaceae</taxon>
        <taxon>Parvularcula</taxon>
    </lineage>
</organism>